<evidence type="ECO:0000313" key="5">
    <source>
        <dbReference type="Proteomes" id="UP000694941"/>
    </source>
</evidence>
<organism evidence="5 6">
    <name type="scientific">Limulus polyphemus</name>
    <name type="common">Atlantic horseshoe crab</name>
    <dbReference type="NCBI Taxonomy" id="6850"/>
    <lineage>
        <taxon>Eukaryota</taxon>
        <taxon>Metazoa</taxon>
        <taxon>Ecdysozoa</taxon>
        <taxon>Arthropoda</taxon>
        <taxon>Chelicerata</taxon>
        <taxon>Merostomata</taxon>
        <taxon>Xiphosura</taxon>
        <taxon>Limulidae</taxon>
        <taxon>Limulus</taxon>
    </lineage>
</organism>
<evidence type="ECO:0000256" key="1">
    <source>
        <dbReference type="ARBA" id="ARBA00022741"/>
    </source>
</evidence>
<evidence type="ECO:0000313" key="6">
    <source>
        <dbReference type="RefSeq" id="XP_022236790.1"/>
    </source>
</evidence>
<feature type="non-terminal residue" evidence="6">
    <location>
        <position position="1"/>
    </location>
</feature>
<evidence type="ECO:0000256" key="3">
    <source>
        <dbReference type="SAM" id="MobiDB-lite"/>
    </source>
</evidence>
<keyword evidence="2" id="KW-0067">ATP-binding</keyword>
<dbReference type="InterPro" id="IPR027417">
    <property type="entry name" value="P-loop_NTPase"/>
</dbReference>
<proteinExistence type="predicted"/>
<keyword evidence="5" id="KW-1185">Reference proteome</keyword>
<dbReference type="InterPro" id="IPR003439">
    <property type="entry name" value="ABC_transporter-like_ATP-bd"/>
</dbReference>
<keyword evidence="1" id="KW-0547">Nucleotide-binding</keyword>
<gene>
    <name evidence="6" type="primary">LOC111084343</name>
</gene>
<evidence type="ECO:0000256" key="2">
    <source>
        <dbReference type="ARBA" id="ARBA00022840"/>
    </source>
</evidence>
<dbReference type="PANTHER" id="PTHR24223">
    <property type="entry name" value="ATP-BINDING CASSETTE SUB-FAMILY C"/>
    <property type="match status" value="1"/>
</dbReference>
<sequence>GVNLSGGQKQRVSLARAVYQDKDIYLFDDPLSAVDSHVAKHIFQHVIGPKGILKAKTRVLVTHNLSVLPEVDFIVVLKDGCVLESGSYTELLSKEGSFAEFVKDHSNTQDENSSSDEGEHESL</sequence>
<accession>A0ABM1RZI5</accession>
<dbReference type="Proteomes" id="UP000694941">
    <property type="component" value="Unplaced"/>
</dbReference>
<reference evidence="6" key="1">
    <citation type="submission" date="2025-08" db="UniProtKB">
        <authorList>
            <consortium name="RefSeq"/>
        </authorList>
    </citation>
    <scope>IDENTIFICATION</scope>
    <source>
        <tissue evidence="6">Muscle</tissue>
    </source>
</reference>
<dbReference type="GeneID" id="111084343"/>
<evidence type="ECO:0000259" key="4">
    <source>
        <dbReference type="Pfam" id="PF00005"/>
    </source>
</evidence>
<protein>
    <submittedName>
        <fullName evidence="6">Multidrug resistance-associated protein 1-like</fullName>
    </submittedName>
</protein>
<dbReference type="InterPro" id="IPR050173">
    <property type="entry name" value="ABC_transporter_C-like"/>
</dbReference>
<name>A0ABM1RZI5_LIMPO</name>
<feature type="region of interest" description="Disordered" evidence="3">
    <location>
        <begin position="103"/>
        <end position="123"/>
    </location>
</feature>
<feature type="compositionally biased region" description="Acidic residues" evidence="3">
    <location>
        <begin position="113"/>
        <end position="123"/>
    </location>
</feature>
<dbReference type="Pfam" id="PF00005">
    <property type="entry name" value="ABC_tran"/>
    <property type="match status" value="1"/>
</dbReference>
<dbReference type="Gene3D" id="3.40.50.300">
    <property type="entry name" value="P-loop containing nucleotide triphosphate hydrolases"/>
    <property type="match status" value="1"/>
</dbReference>
<dbReference type="RefSeq" id="XP_022236790.1">
    <property type="nucleotide sequence ID" value="XM_022381082.1"/>
</dbReference>
<feature type="non-terminal residue" evidence="6">
    <location>
        <position position="123"/>
    </location>
</feature>
<dbReference type="SUPFAM" id="SSF52540">
    <property type="entry name" value="P-loop containing nucleoside triphosphate hydrolases"/>
    <property type="match status" value="1"/>
</dbReference>
<feature type="domain" description="ABC transporter" evidence="4">
    <location>
        <begin position="3"/>
        <end position="31"/>
    </location>
</feature>